<feature type="region of interest" description="Disordered" evidence="1">
    <location>
        <begin position="1"/>
        <end position="94"/>
    </location>
</feature>
<feature type="region of interest" description="Disordered" evidence="1">
    <location>
        <begin position="114"/>
        <end position="142"/>
    </location>
</feature>
<feature type="compositionally biased region" description="Basic residues" evidence="1">
    <location>
        <begin position="124"/>
        <end position="136"/>
    </location>
</feature>
<feature type="compositionally biased region" description="Polar residues" evidence="1">
    <location>
        <begin position="25"/>
        <end position="74"/>
    </location>
</feature>
<name>A0AAD4Q798_9AGAM</name>
<dbReference type="EMBL" id="JAKELL010000528">
    <property type="protein sequence ID" value="KAH8976613.1"/>
    <property type="molecule type" value="Genomic_DNA"/>
</dbReference>
<proteinExistence type="predicted"/>
<comment type="caution">
    <text evidence="2">The sequence shown here is derived from an EMBL/GenBank/DDBJ whole genome shotgun (WGS) entry which is preliminary data.</text>
</comment>
<evidence type="ECO:0000256" key="1">
    <source>
        <dbReference type="SAM" id="MobiDB-lite"/>
    </source>
</evidence>
<evidence type="ECO:0000313" key="3">
    <source>
        <dbReference type="Proteomes" id="UP001201163"/>
    </source>
</evidence>
<gene>
    <name evidence="2" type="ORF">EDB92DRAFT_1960470</name>
</gene>
<accession>A0AAD4Q798</accession>
<organism evidence="2 3">
    <name type="scientific">Lactarius akahatsu</name>
    <dbReference type="NCBI Taxonomy" id="416441"/>
    <lineage>
        <taxon>Eukaryota</taxon>
        <taxon>Fungi</taxon>
        <taxon>Dikarya</taxon>
        <taxon>Basidiomycota</taxon>
        <taxon>Agaricomycotina</taxon>
        <taxon>Agaricomycetes</taxon>
        <taxon>Russulales</taxon>
        <taxon>Russulaceae</taxon>
        <taxon>Lactarius</taxon>
    </lineage>
</organism>
<protein>
    <submittedName>
        <fullName evidence="2">Uncharacterized protein</fullName>
    </submittedName>
</protein>
<dbReference type="AlphaFoldDB" id="A0AAD4Q798"/>
<sequence length="409" mass="45718">MDEEPDKSEVVGNIDQDGQGDGVDSESNGGPNRQTSQPLPQLFAQSNASRSHTSWLSSQGGSHSQPQDSPTTSPYLRRADQRQGASSAGRSNSGGFEQQAYIIDLLEQIVKNTSSTHGTGCRGGQKKSSTRRRSPLRRADEDKALAKLVRDELALLLSASPPYGSTPSPSRLSAFASEWENSGHGVNACETTAADFMVDIAGDPKSPWNVSAGRGFAVYLIEKTGHDDTPEMRKAIEKAFNSRVKSLKSRWKRDMLPQAAKVAERSKHNRKQHKYQLFQRRREIVKLYDPLKKHLEVMDALGADGIQTTYTVVKPSWRHPDIHHWLKVFDDLHHQNHINAFVLDKRGMFTHIRTGSQKVRQAQYAPPGLPVNAYDPNWLQSKTALSLKHELHPKEYPYDFNHSPETLNV</sequence>
<dbReference type="Proteomes" id="UP001201163">
    <property type="component" value="Unassembled WGS sequence"/>
</dbReference>
<reference evidence="2" key="1">
    <citation type="submission" date="2022-01" db="EMBL/GenBank/DDBJ databases">
        <title>Comparative genomics reveals a dynamic genome evolution in the ectomycorrhizal milk-cap (Lactarius) mushrooms.</title>
        <authorList>
            <consortium name="DOE Joint Genome Institute"/>
            <person name="Lebreton A."/>
            <person name="Tang N."/>
            <person name="Kuo A."/>
            <person name="LaButti K."/>
            <person name="Drula E."/>
            <person name="Barry K."/>
            <person name="Clum A."/>
            <person name="Lipzen A."/>
            <person name="Mousain D."/>
            <person name="Ng V."/>
            <person name="Wang R."/>
            <person name="Wang X."/>
            <person name="Dai Y."/>
            <person name="Henrissat B."/>
            <person name="Grigoriev I.V."/>
            <person name="Guerin-Laguette A."/>
            <person name="Yu F."/>
            <person name="Martin F.M."/>
        </authorList>
    </citation>
    <scope>NUCLEOTIDE SEQUENCE</scope>
    <source>
        <strain evidence="2">QP</strain>
    </source>
</reference>
<keyword evidence="3" id="KW-1185">Reference proteome</keyword>
<feature type="compositionally biased region" description="Low complexity" evidence="1">
    <location>
        <begin position="84"/>
        <end position="94"/>
    </location>
</feature>
<evidence type="ECO:0000313" key="2">
    <source>
        <dbReference type="EMBL" id="KAH8976613.1"/>
    </source>
</evidence>